<accession>A0A9P5YEP5</accession>
<evidence type="ECO:0000313" key="2">
    <source>
        <dbReference type="EMBL" id="KAF9467503.1"/>
    </source>
</evidence>
<dbReference type="SMART" id="SM00458">
    <property type="entry name" value="RICIN"/>
    <property type="match status" value="1"/>
</dbReference>
<organism evidence="2 3">
    <name type="scientific">Collybia nuda</name>
    <dbReference type="NCBI Taxonomy" id="64659"/>
    <lineage>
        <taxon>Eukaryota</taxon>
        <taxon>Fungi</taxon>
        <taxon>Dikarya</taxon>
        <taxon>Basidiomycota</taxon>
        <taxon>Agaricomycotina</taxon>
        <taxon>Agaricomycetes</taxon>
        <taxon>Agaricomycetidae</taxon>
        <taxon>Agaricales</taxon>
        <taxon>Tricholomatineae</taxon>
        <taxon>Clitocybaceae</taxon>
        <taxon>Collybia</taxon>
    </lineage>
</organism>
<dbReference type="OrthoDB" id="2131701at2759"/>
<dbReference type="SUPFAM" id="SSF50370">
    <property type="entry name" value="Ricin B-like lectins"/>
    <property type="match status" value="1"/>
</dbReference>
<dbReference type="CDD" id="cd23422">
    <property type="entry name" value="beta-trefoil_Ricin_MPL_CNL"/>
    <property type="match status" value="1"/>
</dbReference>
<keyword evidence="3" id="KW-1185">Reference proteome</keyword>
<proteinExistence type="predicted"/>
<protein>
    <submittedName>
        <fullName evidence="2">Ricin B-like lectin</fullName>
    </submittedName>
</protein>
<gene>
    <name evidence="2" type="ORF">BDZ94DRAFT_1155593</name>
</gene>
<dbReference type="EMBL" id="MU150236">
    <property type="protein sequence ID" value="KAF9467503.1"/>
    <property type="molecule type" value="Genomic_DNA"/>
</dbReference>
<dbReference type="Proteomes" id="UP000807353">
    <property type="component" value="Unassembled WGS sequence"/>
</dbReference>
<sequence>MSQEIVQSGQTYIITNAKSGTVVDLSGEDNKSIIGFPKHGGTNQRWTLNWTGKSWTFRSVSSEMYLGLNGSPSDGTKLVAVTTPVEWHIWHDEVDPSTYRIFVPFTTFNMDLYAQGSAAPGTPITTWYTWKGIHQTWRFELGRACDLTRILHELM</sequence>
<reference evidence="2" key="1">
    <citation type="submission" date="2020-11" db="EMBL/GenBank/DDBJ databases">
        <authorList>
            <consortium name="DOE Joint Genome Institute"/>
            <person name="Ahrendt S."/>
            <person name="Riley R."/>
            <person name="Andreopoulos W."/>
            <person name="Labutti K."/>
            <person name="Pangilinan J."/>
            <person name="Ruiz-Duenas F.J."/>
            <person name="Barrasa J.M."/>
            <person name="Sanchez-Garcia M."/>
            <person name="Camarero S."/>
            <person name="Miyauchi S."/>
            <person name="Serrano A."/>
            <person name="Linde D."/>
            <person name="Babiker R."/>
            <person name="Drula E."/>
            <person name="Ayuso-Fernandez I."/>
            <person name="Pacheco R."/>
            <person name="Padilla G."/>
            <person name="Ferreira P."/>
            <person name="Barriuso J."/>
            <person name="Kellner H."/>
            <person name="Castanera R."/>
            <person name="Alfaro M."/>
            <person name="Ramirez L."/>
            <person name="Pisabarro A.G."/>
            <person name="Kuo A."/>
            <person name="Tritt A."/>
            <person name="Lipzen A."/>
            <person name="He G."/>
            <person name="Yan M."/>
            <person name="Ng V."/>
            <person name="Cullen D."/>
            <person name="Martin F."/>
            <person name="Rosso M.-N."/>
            <person name="Henrissat B."/>
            <person name="Hibbett D."/>
            <person name="Martinez A.T."/>
            <person name="Grigoriev I.V."/>
        </authorList>
    </citation>
    <scope>NUCLEOTIDE SEQUENCE</scope>
    <source>
        <strain evidence="2">CBS 247.69</strain>
    </source>
</reference>
<dbReference type="Gene3D" id="2.80.10.50">
    <property type="match status" value="1"/>
</dbReference>
<dbReference type="InterPro" id="IPR035992">
    <property type="entry name" value="Ricin_B-like_lectins"/>
</dbReference>
<dbReference type="AlphaFoldDB" id="A0A9P5YEP5"/>
<evidence type="ECO:0000259" key="1">
    <source>
        <dbReference type="SMART" id="SM00458"/>
    </source>
</evidence>
<name>A0A9P5YEP5_9AGAR</name>
<feature type="domain" description="Ricin B lectin" evidence="1">
    <location>
        <begin position="9"/>
        <end position="140"/>
    </location>
</feature>
<dbReference type="InterPro" id="IPR000772">
    <property type="entry name" value="Ricin_B_lectin"/>
</dbReference>
<dbReference type="Pfam" id="PF14200">
    <property type="entry name" value="RicinB_lectin_2"/>
    <property type="match status" value="1"/>
</dbReference>
<comment type="caution">
    <text evidence="2">The sequence shown here is derived from an EMBL/GenBank/DDBJ whole genome shotgun (WGS) entry which is preliminary data.</text>
</comment>
<evidence type="ECO:0000313" key="3">
    <source>
        <dbReference type="Proteomes" id="UP000807353"/>
    </source>
</evidence>